<gene>
    <name evidence="2" type="ORF">RFI_31504</name>
</gene>
<feature type="region of interest" description="Disordered" evidence="1">
    <location>
        <begin position="1"/>
        <end position="24"/>
    </location>
</feature>
<sequence length="224" mass="24257">MATKDDSVASATDQAKELSSALSSLQDTIRQLTEGILKLEDENRQLKYRNKSLQKKANQNGNRPSLALNMSTEELLEANAKIQAKSKKKDIEKTKSSTTLSIPQNGGDSSSTGATGGGSNSNNNNNNNTSSTTSGASPGNDSATAADEFGQYLNATEIKQATNEMNKCKNVDQRYQAVWTNVAKFVRKSQPTKAMGFLAVFGKDYDINYRNMEEDGKKIVAIVV</sequence>
<feature type="region of interest" description="Disordered" evidence="1">
    <location>
        <begin position="83"/>
        <end position="145"/>
    </location>
</feature>
<organism evidence="2 3">
    <name type="scientific">Reticulomyxa filosa</name>
    <dbReference type="NCBI Taxonomy" id="46433"/>
    <lineage>
        <taxon>Eukaryota</taxon>
        <taxon>Sar</taxon>
        <taxon>Rhizaria</taxon>
        <taxon>Retaria</taxon>
        <taxon>Foraminifera</taxon>
        <taxon>Monothalamids</taxon>
        <taxon>Reticulomyxidae</taxon>
        <taxon>Reticulomyxa</taxon>
    </lineage>
</organism>
<evidence type="ECO:0000313" key="3">
    <source>
        <dbReference type="Proteomes" id="UP000023152"/>
    </source>
</evidence>
<protein>
    <submittedName>
        <fullName evidence="2">Uncharacterized protein</fullName>
    </submittedName>
</protein>
<dbReference type="Proteomes" id="UP000023152">
    <property type="component" value="Unassembled WGS sequence"/>
</dbReference>
<reference evidence="2 3" key="1">
    <citation type="journal article" date="2013" name="Curr. Biol.">
        <title>The Genome of the Foraminiferan Reticulomyxa filosa.</title>
        <authorList>
            <person name="Glockner G."/>
            <person name="Hulsmann N."/>
            <person name="Schleicher M."/>
            <person name="Noegel A.A."/>
            <person name="Eichinger L."/>
            <person name="Gallinger C."/>
            <person name="Pawlowski J."/>
            <person name="Sierra R."/>
            <person name="Euteneuer U."/>
            <person name="Pillet L."/>
            <person name="Moustafa A."/>
            <person name="Platzer M."/>
            <person name="Groth M."/>
            <person name="Szafranski K."/>
            <person name="Schliwa M."/>
        </authorList>
    </citation>
    <scope>NUCLEOTIDE SEQUENCE [LARGE SCALE GENOMIC DNA]</scope>
</reference>
<proteinExistence type="predicted"/>
<name>X6LXN9_RETFI</name>
<comment type="caution">
    <text evidence="2">The sequence shown here is derived from an EMBL/GenBank/DDBJ whole genome shotgun (WGS) entry which is preliminary data.</text>
</comment>
<feature type="compositionally biased region" description="Low complexity" evidence="1">
    <location>
        <begin position="120"/>
        <end position="140"/>
    </location>
</feature>
<feature type="non-terminal residue" evidence="2">
    <location>
        <position position="224"/>
    </location>
</feature>
<keyword evidence="3" id="KW-1185">Reference proteome</keyword>
<dbReference type="AlphaFoldDB" id="X6LXN9"/>
<evidence type="ECO:0000256" key="1">
    <source>
        <dbReference type="SAM" id="MobiDB-lite"/>
    </source>
</evidence>
<accession>X6LXN9</accession>
<evidence type="ECO:0000313" key="2">
    <source>
        <dbReference type="EMBL" id="ETO05892.1"/>
    </source>
</evidence>
<dbReference type="EMBL" id="ASPP01027687">
    <property type="protein sequence ID" value="ETO05892.1"/>
    <property type="molecule type" value="Genomic_DNA"/>
</dbReference>